<feature type="region of interest" description="Disordered" evidence="3">
    <location>
        <begin position="212"/>
        <end position="412"/>
    </location>
</feature>
<feature type="compositionally biased region" description="Basic and acidic residues" evidence="3">
    <location>
        <begin position="1543"/>
        <end position="1565"/>
    </location>
</feature>
<keyword evidence="2" id="KW-0677">Repeat</keyword>
<keyword evidence="1" id="KW-0433">Leucine-rich repeat</keyword>
<feature type="region of interest" description="Disordered" evidence="3">
    <location>
        <begin position="1076"/>
        <end position="1099"/>
    </location>
</feature>
<dbReference type="InterPro" id="IPR029423">
    <property type="entry name" value="LRRC37AB_C"/>
</dbReference>
<feature type="domain" description="Leucine-rich repeat-containing protein 37 N-terminal" evidence="6">
    <location>
        <begin position="150"/>
        <end position="220"/>
    </location>
</feature>
<reference evidence="7" key="4">
    <citation type="submission" date="2025-09" db="UniProtKB">
        <authorList>
            <consortium name="Ensembl"/>
        </authorList>
    </citation>
    <scope>IDENTIFICATION</scope>
</reference>
<evidence type="ECO:0000256" key="3">
    <source>
        <dbReference type="SAM" id="MobiDB-lite"/>
    </source>
</evidence>
<keyword evidence="4" id="KW-1133">Transmembrane helix</keyword>
<feature type="compositionally biased region" description="Basic and acidic residues" evidence="3">
    <location>
        <begin position="1078"/>
        <end position="1099"/>
    </location>
</feature>
<feature type="domain" description="Leucine-rich repeat-containing protein 37 N-terminal" evidence="6">
    <location>
        <begin position="253"/>
        <end position="314"/>
    </location>
</feature>
<dbReference type="PANTHER" id="PTHR23045:SF9">
    <property type="entry name" value="LEUCINE RICH REPEAT CONTAINING 37A-RELATED"/>
    <property type="match status" value="1"/>
</dbReference>
<sequence length="1565" mass="173909">MALAHCAVPACVMSLLCFWGLWPLLTWQLLWLLVKEAQPLEWMSAPPQQSTENLVAFLDTDSAGELPLGPEQFSVAHQDFNDKLTLQERLPEVVPMNLKKDLAQHWSIADIKQTLQDEYSSMDTQYPGSLPPELWPETENPETLEDIQSSSLQEEAPQEAPALPPESSMESLAQTLPNHEVTVQPPGEDQAHYNLPNITVKPADVEVTITSEPTNEKESSQAQQEAPVQFPEEVEPSPLEEMEPPQPAQPSGEVESSPAQQETPAQPPEHHEVTVSPPGHHQTQHSDLPNVSVKPPDMQLTIATEPSAEVGTSPVHQEATAQLSGPGNDVEPPTIQHGGPPLPPESPEDAGPLAIQQETSVQSPEPINNENPSPTQQEAAAEHPQTAEKGKSSLTQQEAPAETPELPNVVVAQPPELPNVVVTQPPEHSNLTQATVQPLDLGLTITPESTTEVELSPTMQETPTHPPKKVVPQLPVYQEVTIPTPGQDQAQHPMSPSITVQPLDLGLTITPEPTTEVGHSTPLKKNVVPPKHPKATLPHPDQVQTQHSNLTQATVQPLDLGLTITPESTTEVEPSAALTTTAPPPEHPEVTLPPSDKGRAQHSNLTQVTLPPLDLEFTITTEPTTEVKPSPTMEETSTQPPDLGLAITPEPTTETGHSTALEKTTAPRPDQVQTLHRKLTEVTGPPTELEPTQDSLVQSESYAQNKALTAPEEHTNICELCTCGDETLSCIDLSPKQRLYQVPVPEPNTYHGTFTILNFQGNYISYIDGNVWKAYGWTGKLILNENYLTELHNDSFEGLLSLQYLDLSCNKIQSIERHTFEPLPFLQFINLGCNLLTELSFGTFQAWHGMQFLHKLILNRNPLITVEDPYLFKLSAFKYLDMGTTQVPLTTIENILVMTVELEKLILPSHMTCCLCQFKNSIEAVCKRVKLHCNSACLTNTIHSSVENPGVFMKVLQAQKKHTSTELTIEPEAASDSNGINLSGFGSGQLDTNDERDVISALSYILPYFSAVNLDVKSILLPFINLLSSNVSLAKIQSVGKNLQRVNRVLMGPRSILKRHFKERIRREQGAQAFAENAAKEKRLGSPAPRELRQPHIEQGPEKLVGNTIYTKPSFIQEHKATVSSALKPFSMGVPSASTPAKALPQVRDRAKDLTYTIFILENAKARVKNMKAAKPIIHSRKKYRFHKTCSRVAHRTLKAKKSPKFRKKSYLNRLMLAKRPPFSAVNSLINSLSQRAFSSLGDPSPQENPFPEVFAPSERFIENTNVKNTTARNAFEENIFMENTTRPEGTISENTTHNHPPEADSAGTAFNLGPTIKQTETKWEYSNMGTDLSPEPKSFNYPLFSSPGDQFEIQLTQQPRSFIPNNNVRRLISHVIRTLKMDCSETHVQLTCAKLISRTGLLMKLLSEQQEVKVSKWKTENYINESTEAQNEEKEQKSSELTKEVPGYGYNNKLILAIFVTEILTTLIIIFCLIEIYSHRWSSQEDGEGFSRGIFRFLSQRRCSSRSETQDESFSFRQPLWLKDMYKPLSATRVNNQAWKLHKNETPTERGEESEALPREENTE</sequence>
<name>G3S943_GORGO</name>
<evidence type="ECO:0000256" key="1">
    <source>
        <dbReference type="ARBA" id="ARBA00022614"/>
    </source>
</evidence>
<dbReference type="EMBL" id="CABD030069728">
    <property type="status" value="NOT_ANNOTATED_CDS"/>
    <property type="molecule type" value="Genomic_DNA"/>
</dbReference>
<evidence type="ECO:0000313" key="8">
    <source>
        <dbReference type="Proteomes" id="UP000001519"/>
    </source>
</evidence>
<dbReference type="Proteomes" id="UP000001519">
    <property type="component" value="Chromosome 10"/>
</dbReference>
<feature type="region of interest" description="Disordered" evidence="3">
    <location>
        <begin position="1539"/>
        <end position="1565"/>
    </location>
</feature>
<dbReference type="HOGENOM" id="CLU_015957_0_0_1"/>
<accession>G3S943</accession>
<dbReference type="InterPro" id="IPR032754">
    <property type="entry name" value="LRRC37_N"/>
</dbReference>
<dbReference type="InterPro" id="IPR003591">
    <property type="entry name" value="Leu-rich_rpt_typical-subtyp"/>
</dbReference>
<reference evidence="8" key="1">
    <citation type="submission" date="2011-05" db="EMBL/GenBank/DDBJ databases">
        <title>Insights into the evolution of the great apes provided by the gorilla genome.</title>
        <authorList>
            <person name="Scally A."/>
        </authorList>
    </citation>
    <scope>NUCLEOTIDE SEQUENCE [LARGE SCALE GENOMIC DNA]</scope>
</reference>
<dbReference type="Pfam" id="PF15779">
    <property type="entry name" value="LRRC37"/>
    <property type="match status" value="5"/>
</dbReference>
<dbReference type="InterPro" id="IPR001611">
    <property type="entry name" value="Leu-rich_rpt"/>
</dbReference>
<feature type="compositionally biased region" description="Polar residues" evidence="3">
    <location>
        <begin position="651"/>
        <end position="662"/>
    </location>
</feature>
<keyword evidence="4" id="KW-0812">Transmembrane</keyword>
<feature type="transmembrane region" description="Helical" evidence="4">
    <location>
        <begin position="1455"/>
        <end position="1475"/>
    </location>
</feature>
<keyword evidence="4" id="KW-0472">Membrane</keyword>
<evidence type="ECO:0000313" key="7">
    <source>
        <dbReference type="Ensembl" id="ENSGGOP00000024608.2"/>
    </source>
</evidence>
<dbReference type="InterPro" id="IPR015753">
    <property type="entry name" value="LRRC37"/>
</dbReference>
<feature type="compositionally biased region" description="Acidic residues" evidence="3">
    <location>
        <begin position="232"/>
        <end position="243"/>
    </location>
</feature>
<dbReference type="Pfam" id="PF14914">
    <property type="entry name" value="LRRC37AB_C"/>
    <property type="match status" value="1"/>
</dbReference>
<feature type="compositionally biased region" description="Low complexity" evidence="3">
    <location>
        <begin position="363"/>
        <end position="374"/>
    </location>
</feature>
<feature type="region of interest" description="Disordered" evidence="3">
    <location>
        <begin position="122"/>
        <end position="170"/>
    </location>
</feature>
<evidence type="ECO:0008006" key="9">
    <source>
        <dbReference type="Google" id="ProtNLM"/>
    </source>
</evidence>
<feature type="region of interest" description="Disordered" evidence="3">
    <location>
        <begin position="450"/>
        <end position="472"/>
    </location>
</feature>
<evidence type="ECO:0000259" key="5">
    <source>
        <dbReference type="Pfam" id="PF14914"/>
    </source>
</evidence>
<reference evidence="7" key="3">
    <citation type="submission" date="2025-08" db="UniProtKB">
        <authorList>
            <consortium name="Ensembl"/>
        </authorList>
    </citation>
    <scope>IDENTIFICATION</scope>
</reference>
<dbReference type="Gene3D" id="3.80.10.10">
    <property type="entry name" value="Ribonuclease Inhibitor"/>
    <property type="match status" value="1"/>
</dbReference>
<feature type="domain" description="Leucine-rich repeat-containing protein 37 N-terminal" evidence="6">
    <location>
        <begin position="525"/>
        <end position="575"/>
    </location>
</feature>
<dbReference type="Pfam" id="PF13855">
    <property type="entry name" value="LRR_8"/>
    <property type="match status" value="1"/>
</dbReference>
<feature type="compositionally biased region" description="Low complexity" evidence="3">
    <location>
        <begin position="151"/>
        <end position="168"/>
    </location>
</feature>
<evidence type="ECO:0000256" key="4">
    <source>
        <dbReference type="SAM" id="Phobius"/>
    </source>
</evidence>
<dbReference type="PROSITE" id="PS51450">
    <property type="entry name" value="LRR"/>
    <property type="match status" value="1"/>
</dbReference>
<organism evidence="7 8">
    <name type="scientific">Gorilla gorilla gorilla</name>
    <name type="common">Western lowland gorilla</name>
    <dbReference type="NCBI Taxonomy" id="9595"/>
    <lineage>
        <taxon>Eukaryota</taxon>
        <taxon>Metazoa</taxon>
        <taxon>Chordata</taxon>
        <taxon>Craniata</taxon>
        <taxon>Vertebrata</taxon>
        <taxon>Euteleostomi</taxon>
        <taxon>Mammalia</taxon>
        <taxon>Eutheria</taxon>
        <taxon>Euarchontoglires</taxon>
        <taxon>Primates</taxon>
        <taxon>Haplorrhini</taxon>
        <taxon>Catarrhini</taxon>
        <taxon>Hominidae</taxon>
        <taxon>Gorilla</taxon>
    </lineage>
</organism>
<feature type="transmembrane region" description="Helical" evidence="4">
    <location>
        <begin position="12"/>
        <end position="34"/>
    </location>
</feature>
<evidence type="ECO:0000256" key="2">
    <source>
        <dbReference type="ARBA" id="ARBA00022737"/>
    </source>
</evidence>
<dbReference type="PANTHER" id="PTHR23045">
    <property type="entry name" value="LEUCINE-RICH REPEAT-CONTAINING PROTEIN 37A"/>
    <property type="match status" value="1"/>
</dbReference>
<feature type="region of interest" description="Disordered" evidence="3">
    <location>
        <begin position="651"/>
        <end position="670"/>
    </location>
</feature>
<keyword evidence="8" id="KW-1185">Reference proteome</keyword>
<feature type="domain" description="LRRC37A/B like protein 1 C-terminal" evidence="5">
    <location>
        <begin position="1347"/>
        <end position="1485"/>
    </location>
</feature>
<dbReference type="GeneTree" id="ENSGT00530000063282"/>
<feature type="domain" description="Leucine-rich repeat-containing protein 37 N-terminal" evidence="6">
    <location>
        <begin position="581"/>
        <end position="631"/>
    </location>
</feature>
<dbReference type="SUPFAM" id="SSF52058">
    <property type="entry name" value="L domain-like"/>
    <property type="match status" value="1"/>
</dbReference>
<dbReference type="Ensembl" id="ENSGGOT00000028239.2">
    <property type="protein sequence ID" value="ENSGGOP00000024608.2"/>
    <property type="gene ID" value="ENSGGOG00000012882.3"/>
</dbReference>
<protein>
    <recommendedName>
        <fullName evidence="9">LRRC37A/B like protein 1 C-terminal domain-containing protein</fullName>
    </recommendedName>
</protein>
<evidence type="ECO:0000259" key="6">
    <source>
        <dbReference type="Pfam" id="PF15779"/>
    </source>
</evidence>
<feature type="domain" description="Leucine-rich repeat-containing protein 37 N-terminal" evidence="6">
    <location>
        <begin position="452"/>
        <end position="521"/>
    </location>
</feature>
<dbReference type="Bgee" id="ENSGGOG00000012882">
    <property type="expression patterns" value="Expressed in testis and 6 other cell types or tissues"/>
</dbReference>
<proteinExistence type="predicted"/>
<feature type="region of interest" description="Disordered" evidence="3">
    <location>
        <begin position="569"/>
        <end position="601"/>
    </location>
</feature>
<dbReference type="InterPro" id="IPR032675">
    <property type="entry name" value="LRR_dom_sf"/>
</dbReference>
<dbReference type="SMART" id="SM00369">
    <property type="entry name" value="LRR_TYP"/>
    <property type="match status" value="4"/>
</dbReference>
<feature type="region of interest" description="Disordered" evidence="3">
    <location>
        <begin position="625"/>
        <end position="644"/>
    </location>
</feature>
<reference evidence="7 8" key="2">
    <citation type="journal article" date="2012" name="Nature">
        <title>Insights into hominid evolution from the gorilla genome sequence.</title>
        <authorList>
            <person name="Scally A."/>
            <person name="Dutheil J.Y."/>
            <person name="Hillier L.W."/>
            <person name="Jordan G.E."/>
            <person name="Goodhead I."/>
            <person name="Herrero J."/>
            <person name="Hobolth A."/>
            <person name="Lappalainen T."/>
            <person name="Mailund T."/>
            <person name="Marques-Bonet T."/>
            <person name="McCarthy S."/>
            <person name="Montgomery S.H."/>
            <person name="Schwalie P.C."/>
            <person name="Tang Y.A."/>
            <person name="Ward M.C."/>
            <person name="Xue Y."/>
            <person name="Yngvadottir B."/>
            <person name="Alkan C."/>
            <person name="Andersen L.N."/>
            <person name="Ayub Q."/>
            <person name="Ball E.V."/>
            <person name="Beal K."/>
            <person name="Bradley B.J."/>
            <person name="Chen Y."/>
            <person name="Clee C.M."/>
            <person name="Fitzgerald S."/>
            <person name="Graves T.A."/>
            <person name="Gu Y."/>
            <person name="Heath P."/>
            <person name="Heger A."/>
            <person name="Karakoc E."/>
            <person name="Kolb-Kokocinski A."/>
            <person name="Laird G.K."/>
            <person name="Lunter G."/>
            <person name="Meader S."/>
            <person name="Mort M."/>
            <person name="Mullikin J.C."/>
            <person name="Munch K."/>
            <person name="O'Connor T.D."/>
            <person name="Phillips A.D."/>
            <person name="Prado-Martinez J."/>
            <person name="Rogers A.S."/>
            <person name="Sajjadian S."/>
            <person name="Schmidt D."/>
            <person name="Shaw K."/>
            <person name="Simpson J.T."/>
            <person name="Stenson P.D."/>
            <person name="Turner D.J."/>
            <person name="Vigilant L."/>
            <person name="Vilella A.J."/>
            <person name="Whitener W."/>
            <person name="Zhu B."/>
            <person name="Cooper D.N."/>
            <person name="de Jong P."/>
            <person name="Dermitzakis E.T."/>
            <person name="Eichler E.E."/>
            <person name="Flicek P."/>
            <person name="Goldman N."/>
            <person name="Mundy N.I."/>
            <person name="Ning Z."/>
            <person name="Odom D.T."/>
            <person name="Ponting C.P."/>
            <person name="Quail M.A."/>
            <person name="Ryder O.A."/>
            <person name="Searle S.M."/>
            <person name="Warren W.C."/>
            <person name="Wilson R.K."/>
            <person name="Schierup M.H."/>
            <person name="Rogers J."/>
            <person name="Tyler-Smith C."/>
            <person name="Durbin R."/>
        </authorList>
    </citation>
    <scope>NUCLEOTIDE SEQUENCE [LARGE SCALE GENOMIC DNA]</scope>
</reference>
<feature type="compositionally biased region" description="Polar residues" evidence="3">
    <location>
        <begin position="450"/>
        <end position="463"/>
    </location>
</feature>
<feature type="region of interest" description="Disordered" evidence="3">
    <location>
        <begin position="180"/>
        <end position="199"/>
    </location>
</feature>